<dbReference type="GO" id="GO:0045292">
    <property type="term" value="P:mRNA cis splicing, via spliceosome"/>
    <property type="evidence" value="ECO:0007669"/>
    <property type="project" value="EnsemblFungi"/>
</dbReference>
<reference evidence="11" key="1">
    <citation type="submission" date="2013-12" db="EMBL/GenBank/DDBJ databases">
        <authorList>
            <person name="Genoscope - CEA"/>
        </authorList>
    </citation>
    <scope>NUCLEOTIDE SEQUENCE</scope>
    <source>
        <strain evidence="11">CBS 1993</strain>
    </source>
</reference>
<dbReference type="GO" id="GO:0071013">
    <property type="term" value="C:catalytic step 2 spliceosome"/>
    <property type="evidence" value="ECO:0007669"/>
    <property type="project" value="InterPro"/>
</dbReference>
<dbReference type="STRING" id="1382522.W6MS18"/>
<keyword evidence="4" id="KW-0747">Spliceosome</keyword>
<evidence type="ECO:0000256" key="9">
    <source>
        <dbReference type="PROSITE-ProRule" id="PRU00221"/>
    </source>
</evidence>
<dbReference type="InterPro" id="IPR032847">
    <property type="entry name" value="PRPF17"/>
</dbReference>
<evidence type="ECO:0000256" key="1">
    <source>
        <dbReference type="ARBA" id="ARBA00004123"/>
    </source>
</evidence>
<dbReference type="GO" id="GO:0071014">
    <property type="term" value="C:post-mRNA release spliceosomal complex"/>
    <property type="evidence" value="ECO:0007669"/>
    <property type="project" value="EnsemblFungi"/>
</dbReference>
<dbReference type="GO" id="GO:0000974">
    <property type="term" value="C:Prp19 complex"/>
    <property type="evidence" value="ECO:0007669"/>
    <property type="project" value="EnsemblFungi"/>
</dbReference>
<dbReference type="EMBL" id="HG793131">
    <property type="protein sequence ID" value="CDK29576.1"/>
    <property type="molecule type" value="Genomic_DNA"/>
</dbReference>
<evidence type="ECO:0000256" key="7">
    <source>
        <dbReference type="ARBA" id="ARBA00023242"/>
    </source>
</evidence>
<dbReference type="GeneID" id="34522948"/>
<organism evidence="11 12">
    <name type="scientific">Kuraishia capsulata CBS 1993</name>
    <dbReference type="NCBI Taxonomy" id="1382522"/>
    <lineage>
        <taxon>Eukaryota</taxon>
        <taxon>Fungi</taxon>
        <taxon>Dikarya</taxon>
        <taxon>Ascomycota</taxon>
        <taxon>Saccharomycotina</taxon>
        <taxon>Pichiomycetes</taxon>
        <taxon>Pichiales</taxon>
        <taxon>Pichiaceae</taxon>
        <taxon>Kuraishia</taxon>
    </lineage>
</organism>
<dbReference type="FunFam" id="2.130.10.10:FF:000034">
    <property type="entry name" value="Pre-mRNA-processing factor 17, putative"/>
    <property type="match status" value="1"/>
</dbReference>
<dbReference type="Pfam" id="PF00400">
    <property type="entry name" value="WD40"/>
    <property type="match status" value="4"/>
</dbReference>
<dbReference type="SUPFAM" id="SSF50978">
    <property type="entry name" value="WD40 repeat-like"/>
    <property type="match status" value="1"/>
</dbReference>
<evidence type="ECO:0000256" key="3">
    <source>
        <dbReference type="ARBA" id="ARBA00022664"/>
    </source>
</evidence>
<evidence type="ECO:0000256" key="2">
    <source>
        <dbReference type="ARBA" id="ARBA00022574"/>
    </source>
</evidence>
<feature type="repeat" description="WD" evidence="9">
    <location>
        <begin position="239"/>
        <end position="280"/>
    </location>
</feature>
<dbReference type="GO" id="GO:0003729">
    <property type="term" value="F:mRNA binding"/>
    <property type="evidence" value="ECO:0007669"/>
    <property type="project" value="TreeGrafter"/>
</dbReference>
<dbReference type="AlphaFoldDB" id="W6MS18"/>
<dbReference type="PRINTS" id="PR00320">
    <property type="entry name" value="GPROTEINBRPT"/>
</dbReference>
<dbReference type="InterPro" id="IPR001680">
    <property type="entry name" value="WD40_rpt"/>
</dbReference>
<keyword evidence="12" id="KW-1185">Reference proteome</keyword>
<keyword evidence="2 9" id="KW-0853">WD repeat</keyword>
<dbReference type="InterPro" id="IPR020472">
    <property type="entry name" value="WD40_PAC1"/>
</dbReference>
<feature type="compositionally biased region" description="Basic residues" evidence="10">
    <location>
        <begin position="89"/>
        <end position="99"/>
    </location>
</feature>
<feature type="repeat" description="WD" evidence="9">
    <location>
        <begin position="195"/>
        <end position="237"/>
    </location>
</feature>
<keyword evidence="6" id="KW-0508">mRNA splicing</keyword>
<dbReference type="PROSITE" id="PS50082">
    <property type="entry name" value="WD_REPEATS_2"/>
    <property type="match status" value="4"/>
</dbReference>
<evidence type="ECO:0000256" key="5">
    <source>
        <dbReference type="ARBA" id="ARBA00022737"/>
    </source>
</evidence>
<dbReference type="HOGENOM" id="CLU_022571_2_1_1"/>
<keyword evidence="3" id="KW-0507">mRNA processing</keyword>
<dbReference type="Gene3D" id="2.130.10.10">
    <property type="entry name" value="YVTN repeat-like/Quinoprotein amine dehydrogenase"/>
    <property type="match status" value="1"/>
</dbReference>
<proteinExistence type="predicted"/>
<sequence length="490" mass="55531">MPLLTGYGSSSDSSDDEKLTPKRSTLELAPAAAVAEYKHSVHMVVSDDNSVRKNAAAFVQRELMDEVSFQAQKRAYEMNASDDEGTRPKGSKVKRSRKKGSPEDVDGYKGPWASYSETSSESDDEADSVDTPEEEPQYIYKAVHDDVETTKLYAKSETDYLGRTYMHIPQDLGIDLLKDPGSQNCYVPKRKIHTWAGHEKGTQKLQFFPKSGHMLLSCGNDNNIFLWDTYHKRELLRGYFGHRMAVKDVDFNHDGSRFLSCSYDKTVKLWDTEKGVCLSRYKLQSLPNVVRYNTNVDKNHEFVVGLTNNKIEHFDSRTEETVQTYDHHMGAINDICFVDNGNKFMSSSDDKTLRVWGWQVNMPIKHISDPSQHSMPRLSLHPSSSYVVAQSMDNTIVTFSARDKFKRSVKKKFSGHKNAAYAVGLDFTPDGKILMSGDSNGFAYFWDWKTVKVVTKLKVDDMPISCIQAHPQETSKVAISGAKGKIYYYE</sequence>
<evidence type="ECO:0000256" key="8">
    <source>
        <dbReference type="ARBA" id="ARBA00068146"/>
    </source>
</evidence>
<dbReference type="InterPro" id="IPR015943">
    <property type="entry name" value="WD40/YVTN_repeat-like_dom_sf"/>
</dbReference>
<evidence type="ECO:0000313" key="12">
    <source>
        <dbReference type="Proteomes" id="UP000019384"/>
    </source>
</evidence>
<dbReference type="PANTHER" id="PTHR43979">
    <property type="entry name" value="PRE-MRNA-PROCESSING FACTOR 17"/>
    <property type="match status" value="1"/>
</dbReference>
<feature type="repeat" description="WD" evidence="9">
    <location>
        <begin position="325"/>
        <end position="356"/>
    </location>
</feature>
<feature type="compositionally biased region" description="Acidic residues" evidence="10">
    <location>
        <begin position="120"/>
        <end position="135"/>
    </location>
</feature>
<evidence type="ECO:0000313" key="11">
    <source>
        <dbReference type="EMBL" id="CDK29576.1"/>
    </source>
</evidence>
<reference evidence="11" key="2">
    <citation type="submission" date="2014-02" db="EMBL/GenBank/DDBJ databases">
        <title>Complete DNA sequence of /Kuraishia capsulata/ illustrates novel genomic features among budding yeasts (/Saccharomycotina/).</title>
        <authorList>
            <person name="Morales L."/>
            <person name="Noel B."/>
            <person name="Porcel B."/>
            <person name="Marcet-Houben M."/>
            <person name="Hullo M-F."/>
            <person name="Sacerdot C."/>
            <person name="Tekaia F."/>
            <person name="Leh-Louis V."/>
            <person name="Despons L."/>
            <person name="Khanna V."/>
            <person name="Aury J-M."/>
            <person name="Barbe V."/>
            <person name="Couloux A."/>
            <person name="Labadie K."/>
            <person name="Pelletier E."/>
            <person name="Souciet J-L."/>
            <person name="Boekhout T."/>
            <person name="Gabaldon T."/>
            <person name="Wincker P."/>
            <person name="Dujon B."/>
        </authorList>
    </citation>
    <scope>NUCLEOTIDE SEQUENCE</scope>
    <source>
        <strain evidence="11">CBS 1993</strain>
    </source>
</reference>
<dbReference type="SMART" id="SM00320">
    <property type="entry name" value="WD40"/>
    <property type="match status" value="5"/>
</dbReference>
<accession>W6MS18</accession>
<dbReference type="PROSITE" id="PS50294">
    <property type="entry name" value="WD_REPEATS_REGION"/>
    <property type="match status" value="2"/>
</dbReference>
<dbReference type="GO" id="GO:0000348">
    <property type="term" value="P:mRNA branch site recognition"/>
    <property type="evidence" value="ECO:0007669"/>
    <property type="project" value="EnsemblFungi"/>
</dbReference>
<evidence type="ECO:0000256" key="6">
    <source>
        <dbReference type="ARBA" id="ARBA00023187"/>
    </source>
</evidence>
<dbReference type="PANTHER" id="PTHR43979:SF1">
    <property type="entry name" value="PRE-MRNA-PROCESSING FACTOR 17"/>
    <property type="match status" value="1"/>
</dbReference>
<dbReference type="RefSeq" id="XP_022461560.1">
    <property type="nucleotide sequence ID" value="XM_022606063.1"/>
</dbReference>
<keyword evidence="5" id="KW-0677">Repeat</keyword>
<evidence type="ECO:0000256" key="10">
    <source>
        <dbReference type="SAM" id="MobiDB-lite"/>
    </source>
</evidence>
<dbReference type="GO" id="GO:0034399">
    <property type="term" value="C:nuclear periphery"/>
    <property type="evidence" value="ECO:0007669"/>
    <property type="project" value="EnsemblFungi"/>
</dbReference>
<evidence type="ECO:0000256" key="4">
    <source>
        <dbReference type="ARBA" id="ARBA00022728"/>
    </source>
</evidence>
<dbReference type="GO" id="GO:0000350">
    <property type="term" value="P:generation of catalytic spliceosome for second transesterification step"/>
    <property type="evidence" value="ECO:0007669"/>
    <property type="project" value="EnsemblFungi"/>
</dbReference>
<feature type="repeat" description="WD" evidence="9">
    <location>
        <begin position="425"/>
        <end position="456"/>
    </location>
</feature>
<comment type="subcellular location">
    <subcellularLocation>
        <location evidence="1">Nucleus</location>
    </subcellularLocation>
</comment>
<dbReference type="OrthoDB" id="10257301at2759"/>
<feature type="region of interest" description="Disordered" evidence="10">
    <location>
        <begin position="76"/>
        <end position="135"/>
    </location>
</feature>
<dbReference type="Proteomes" id="UP000019384">
    <property type="component" value="Unassembled WGS sequence"/>
</dbReference>
<name>W6MS18_9ASCO</name>
<gene>
    <name evidence="11" type="ORF">KUCA_T00005569001</name>
</gene>
<dbReference type="InterPro" id="IPR036322">
    <property type="entry name" value="WD40_repeat_dom_sf"/>
</dbReference>
<feature type="region of interest" description="Disordered" evidence="10">
    <location>
        <begin position="1"/>
        <end position="24"/>
    </location>
</feature>
<dbReference type="GO" id="GO:0000389">
    <property type="term" value="P:mRNA 3'-splice site recognition"/>
    <property type="evidence" value="ECO:0007669"/>
    <property type="project" value="EnsemblFungi"/>
</dbReference>
<keyword evidence="7" id="KW-0539">Nucleus</keyword>
<dbReference type="CDD" id="cd00200">
    <property type="entry name" value="WD40"/>
    <property type="match status" value="1"/>
</dbReference>
<protein>
    <recommendedName>
        <fullName evidence="8">Pre-mRNA-processing factor 17</fullName>
    </recommendedName>
</protein>
<dbReference type="GO" id="GO:0000386">
    <property type="term" value="F:second spliceosomal transesterification activity"/>
    <property type="evidence" value="ECO:0007669"/>
    <property type="project" value="EnsemblFungi"/>
</dbReference>